<evidence type="ECO:0008006" key="4">
    <source>
        <dbReference type="Google" id="ProtNLM"/>
    </source>
</evidence>
<sequence length="244" mass="26324">MANKPPADRTRSTPTVQMDTSSDTEISEFLSKVAAMPSSAEPGTRGRLIFALDATMSRQPTWDRACHLQSEMFEEAGRVGGLDIKLVYFRGFGECRSSKWFSSTGDLARVMATIDCRGGRTQIGKVLTCGINEAGKGKVHALVYVGDCMEEHIDDLCHRAGELGLLGVPVFAFQEGRDPDAERAFREIARLTNGAFCRFDSGSARELGDLLKAVAAFASGGKKALTALEKSGGKGARLLLEQLK</sequence>
<dbReference type="OrthoDB" id="5430236at2"/>
<keyword evidence="3" id="KW-1185">Reference proteome</keyword>
<comment type="caution">
    <text evidence="2">The sequence shown here is derived from an EMBL/GenBank/DDBJ whole genome shotgun (WGS) entry which is preliminary data.</text>
</comment>
<feature type="compositionally biased region" description="Basic and acidic residues" evidence="1">
    <location>
        <begin position="1"/>
        <end position="11"/>
    </location>
</feature>
<dbReference type="SUPFAM" id="SSF53300">
    <property type="entry name" value="vWA-like"/>
    <property type="match status" value="1"/>
</dbReference>
<dbReference type="AlphaFoldDB" id="A0A916TMN4"/>
<proteinExistence type="predicted"/>
<dbReference type="InterPro" id="IPR036465">
    <property type="entry name" value="vWFA_dom_sf"/>
</dbReference>
<dbReference type="EMBL" id="BMFA01000011">
    <property type="protein sequence ID" value="GGB58592.1"/>
    <property type="molecule type" value="Genomic_DNA"/>
</dbReference>
<accession>A0A916TMN4</accession>
<name>A0A916TMN4_9HYPH</name>
<evidence type="ECO:0000313" key="3">
    <source>
        <dbReference type="Proteomes" id="UP000605148"/>
    </source>
</evidence>
<dbReference type="Proteomes" id="UP000605148">
    <property type="component" value="Unassembled WGS sequence"/>
</dbReference>
<protein>
    <recommendedName>
        <fullName evidence="4">VWA domain-containing protein</fullName>
    </recommendedName>
</protein>
<gene>
    <name evidence="2" type="ORF">GCM10011316_33330</name>
</gene>
<organism evidence="2 3">
    <name type="scientific">Roseibium aquae</name>
    <dbReference type="NCBI Taxonomy" id="1323746"/>
    <lineage>
        <taxon>Bacteria</taxon>
        <taxon>Pseudomonadati</taxon>
        <taxon>Pseudomonadota</taxon>
        <taxon>Alphaproteobacteria</taxon>
        <taxon>Hyphomicrobiales</taxon>
        <taxon>Stappiaceae</taxon>
        <taxon>Roseibium</taxon>
    </lineage>
</organism>
<reference evidence="2" key="2">
    <citation type="submission" date="2020-09" db="EMBL/GenBank/DDBJ databases">
        <authorList>
            <person name="Sun Q."/>
            <person name="Zhou Y."/>
        </authorList>
    </citation>
    <scope>NUCLEOTIDE SEQUENCE</scope>
    <source>
        <strain evidence="2">CGMCC 1.12426</strain>
    </source>
</reference>
<evidence type="ECO:0000256" key="1">
    <source>
        <dbReference type="SAM" id="MobiDB-lite"/>
    </source>
</evidence>
<feature type="compositionally biased region" description="Polar residues" evidence="1">
    <location>
        <begin position="12"/>
        <end position="22"/>
    </location>
</feature>
<dbReference type="RefSeq" id="WP_150496788.1">
    <property type="nucleotide sequence ID" value="NZ_BMFA01000011.1"/>
</dbReference>
<evidence type="ECO:0000313" key="2">
    <source>
        <dbReference type="EMBL" id="GGB58592.1"/>
    </source>
</evidence>
<feature type="region of interest" description="Disordered" evidence="1">
    <location>
        <begin position="1"/>
        <end position="22"/>
    </location>
</feature>
<reference evidence="2" key="1">
    <citation type="journal article" date="2014" name="Int. J. Syst. Evol. Microbiol.">
        <title>Complete genome sequence of Corynebacterium casei LMG S-19264T (=DSM 44701T), isolated from a smear-ripened cheese.</title>
        <authorList>
            <consortium name="US DOE Joint Genome Institute (JGI-PGF)"/>
            <person name="Walter F."/>
            <person name="Albersmeier A."/>
            <person name="Kalinowski J."/>
            <person name="Ruckert C."/>
        </authorList>
    </citation>
    <scope>NUCLEOTIDE SEQUENCE</scope>
    <source>
        <strain evidence="2">CGMCC 1.12426</strain>
    </source>
</reference>